<organism evidence="1 2">
    <name type="scientific">Dreissena polymorpha</name>
    <name type="common">Zebra mussel</name>
    <name type="synonym">Mytilus polymorpha</name>
    <dbReference type="NCBI Taxonomy" id="45954"/>
    <lineage>
        <taxon>Eukaryota</taxon>
        <taxon>Metazoa</taxon>
        <taxon>Spiralia</taxon>
        <taxon>Lophotrochozoa</taxon>
        <taxon>Mollusca</taxon>
        <taxon>Bivalvia</taxon>
        <taxon>Autobranchia</taxon>
        <taxon>Heteroconchia</taxon>
        <taxon>Euheterodonta</taxon>
        <taxon>Imparidentia</taxon>
        <taxon>Neoheterodontei</taxon>
        <taxon>Myida</taxon>
        <taxon>Dreissenoidea</taxon>
        <taxon>Dreissenidae</taxon>
        <taxon>Dreissena</taxon>
    </lineage>
</organism>
<dbReference type="AlphaFoldDB" id="A0A9D4DNB7"/>
<evidence type="ECO:0000313" key="2">
    <source>
        <dbReference type="Proteomes" id="UP000828390"/>
    </source>
</evidence>
<keyword evidence="2" id="KW-1185">Reference proteome</keyword>
<gene>
    <name evidence="1" type="ORF">DPMN_187053</name>
</gene>
<comment type="caution">
    <text evidence="1">The sequence shown here is derived from an EMBL/GenBank/DDBJ whole genome shotgun (WGS) entry which is preliminary data.</text>
</comment>
<dbReference type="EMBL" id="JAIWYP010000010">
    <property type="protein sequence ID" value="KAH3752436.1"/>
    <property type="molecule type" value="Genomic_DNA"/>
</dbReference>
<reference evidence="1" key="1">
    <citation type="journal article" date="2019" name="bioRxiv">
        <title>The Genome of the Zebra Mussel, Dreissena polymorpha: A Resource for Invasive Species Research.</title>
        <authorList>
            <person name="McCartney M.A."/>
            <person name="Auch B."/>
            <person name="Kono T."/>
            <person name="Mallez S."/>
            <person name="Zhang Y."/>
            <person name="Obille A."/>
            <person name="Becker A."/>
            <person name="Abrahante J.E."/>
            <person name="Garbe J."/>
            <person name="Badalamenti J.P."/>
            <person name="Herman A."/>
            <person name="Mangelson H."/>
            <person name="Liachko I."/>
            <person name="Sullivan S."/>
            <person name="Sone E.D."/>
            <person name="Koren S."/>
            <person name="Silverstein K.A.T."/>
            <person name="Beckman K.B."/>
            <person name="Gohl D.M."/>
        </authorList>
    </citation>
    <scope>NUCLEOTIDE SEQUENCE</scope>
    <source>
        <strain evidence="1">Duluth1</strain>
        <tissue evidence="1">Whole animal</tissue>
    </source>
</reference>
<sequence length="59" mass="6708">MGGYEQRTSLRGFAAINGHRFDDQRTRCEGLLFDGHLFDGFLRSTDTVRELCAIKGHMC</sequence>
<proteinExistence type="predicted"/>
<evidence type="ECO:0000313" key="1">
    <source>
        <dbReference type="EMBL" id="KAH3752436.1"/>
    </source>
</evidence>
<reference evidence="1" key="2">
    <citation type="submission" date="2020-11" db="EMBL/GenBank/DDBJ databases">
        <authorList>
            <person name="McCartney M.A."/>
            <person name="Auch B."/>
            <person name="Kono T."/>
            <person name="Mallez S."/>
            <person name="Becker A."/>
            <person name="Gohl D.M."/>
            <person name="Silverstein K.A.T."/>
            <person name="Koren S."/>
            <person name="Bechman K.B."/>
            <person name="Herman A."/>
            <person name="Abrahante J.E."/>
            <person name="Garbe J."/>
        </authorList>
    </citation>
    <scope>NUCLEOTIDE SEQUENCE</scope>
    <source>
        <strain evidence="1">Duluth1</strain>
        <tissue evidence="1">Whole animal</tissue>
    </source>
</reference>
<protein>
    <submittedName>
        <fullName evidence="1">Uncharacterized protein</fullName>
    </submittedName>
</protein>
<dbReference type="Proteomes" id="UP000828390">
    <property type="component" value="Unassembled WGS sequence"/>
</dbReference>
<accession>A0A9D4DNB7</accession>
<name>A0A9D4DNB7_DREPO</name>